<comment type="similarity">
    <text evidence="2">Belongs to the UPF0324 family.</text>
</comment>
<feature type="transmembrane region" description="Helical" evidence="7">
    <location>
        <begin position="101"/>
        <end position="123"/>
    </location>
</feature>
<dbReference type="GO" id="GO:0005886">
    <property type="term" value="C:plasma membrane"/>
    <property type="evidence" value="ECO:0007669"/>
    <property type="project" value="UniProtKB-SubCell"/>
</dbReference>
<feature type="transmembrane region" description="Helical" evidence="7">
    <location>
        <begin position="130"/>
        <end position="153"/>
    </location>
</feature>
<evidence type="ECO:0000256" key="1">
    <source>
        <dbReference type="ARBA" id="ARBA00004651"/>
    </source>
</evidence>
<feature type="transmembrane region" description="Helical" evidence="7">
    <location>
        <begin position="297"/>
        <end position="317"/>
    </location>
</feature>
<dbReference type="PANTHER" id="PTHR30106:SF2">
    <property type="entry name" value="UPF0324 INNER MEMBRANE PROTEIN YEIH"/>
    <property type="match status" value="1"/>
</dbReference>
<evidence type="ECO:0000256" key="6">
    <source>
        <dbReference type="ARBA" id="ARBA00023136"/>
    </source>
</evidence>
<dbReference type="EMBL" id="RAHJ01000019">
    <property type="protein sequence ID" value="RJX67034.1"/>
    <property type="molecule type" value="Genomic_DNA"/>
</dbReference>
<dbReference type="AlphaFoldDB" id="A0A419R0R4"/>
<dbReference type="OrthoDB" id="5393513at2"/>
<feature type="transmembrane region" description="Helical" evidence="7">
    <location>
        <begin position="76"/>
        <end position="95"/>
    </location>
</feature>
<keyword evidence="5 7" id="KW-1133">Transmembrane helix</keyword>
<name>A0A419R0R4_9SPHN</name>
<feature type="transmembrane region" description="Helical" evidence="7">
    <location>
        <begin position="159"/>
        <end position="182"/>
    </location>
</feature>
<evidence type="ECO:0000256" key="4">
    <source>
        <dbReference type="ARBA" id="ARBA00022692"/>
    </source>
</evidence>
<protein>
    <submittedName>
        <fullName evidence="8">Putative sulfate exporter family transporter</fullName>
    </submittedName>
</protein>
<sequence length="354" mass="35771">MGGEGWLPKLKMPIPGIAICTAISVAAFLVEHAEVALAGRAWVEALVLAILIGTAIRAVWTPPTRVEIGIDFSAKYLLEIAVVLLGASLSARMIAEAGPGLIIGIAAIIAVSIAVSLAIAAALRLPLRMAILIACGNSICGNSAIAAVAPIIGADSDDVAASIAFTAVLGIAVVVGLPVVGVTLGMSQLAFGALAGLTVYAVPQVIAATSSYGSIAVQAGTLVKLVRVLMLGPVCVVLSLIAPRMARPSELAETAGGVDTALAKPRLSQLVPWFIVGFVVLALCRSAGLIPRMAIEPIRHIATLLTVVSMAGLGLGVDVRSIVGAGARVTTAVILSLIGLFAMSFALIAVLHIA</sequence>
<evidence type="ECO:0000256" key="2">
    <source>
        <dbReference type="ARBA" id="ARBA00007977"/>
    </source>
</evidence>
<keyword evidence="4 7" id="KW-0812">Transmembrane</keyword>
<feature type="transmembrane region" description="Helical" evidence="7">
    <location>
        <begin position="42"/>
        <end position="60"/>
    </location>
</feature>
<dbReference type="PANTHER" id="PTHR30106">
    <property type="entry name" value="INNER MEMBRANE PROTEIN YEIH-RELATED"/>
    <property type="match status" value="1"/>
</dbReference>
<keyword evidence="6 7" id="KW-0472">Membrane</keyword>
<organism evidence="8 9">
    <name type="scientific">Tsuneonella suprasediminis</name>
    <dbReference type="NCBI Taxonomy" id="2306996"/>
    <lineage>
        <taxon>Bacteria</taxon>
        <taxon>Pseudomonadati</taxon>
        <taxon>Pseudomonadota</taxon>
        <taxon>Alphaproteobacteria</taxon>
        <taxon>Sphingomonadales</taxon>
        <taxon>Erythrobacteraceae</taxon>
        <taxon>Tsuneonella</taxon>
    </lineage>
</organism>
<dbReference type="InterPro" id="IPR018383">
    <property type="entry name" value="UPF0324_pro"/>
</dbReference>
<evidence type="ECO:0000313" key="9">
    <source>
        <dbReference type="Proteomes" id="UP000284322"/>
    </source>
</evidence>
<dbReference type="Proteomes" id="UP000284322">
    <property type="component" value="Unassembled WGS sequence"/>
</dbReference>
<comment type="caution">
    <text evidence="8">The sequence shown here is derived from an EMBL/GenBank/DDBJ whole genome shotgun (WGS) entry which is preliminary data.</text>
</comment>
<accession>A0A419R0R4</accession>
<comment type="subcellular location">
    <subcellularLocation>
        <location evidence="1">Cell membrane</location>
        <topology evidence="1">Multi-pass membrane protein</topology>
    </subcellularLocation>
</comment>
<feature type="transmembrane region" description="Helical" evidence="7">
    <location>
        <begin position="329"/>
        <end position="353"/>
    </location>
</feature>
<feature type="transmembrane region" description="Helical" evidence="7">
    <location>
        <begin position="225"/>
        <end position="242"/>
    </location>
</feature>
<evidence type="ECO:0000256" key="5">
    <source>
        <dbReference type="ARBA" id="ARBA00022989"/>
    </source>
</evidence>
<gene>
    <name evidence="8" type="ORF">D6858_11925</name>
</gene>
<feature type="transmembrane region" description="Helical" evidence="7">
    <location>
        <begin position="189"/>
        <end position="213"/>
    </location>
</feature>
<keyword evidence="3" id="KW-1003">Cell membrane</keyword>
<proteinExistence type="inferred from homology"/>
<dbReference type="Pfam" id="PF03601">
    <property type="entry name" value="Cons_hypoth698"/>
    <property type="match status" value="1"/>
</dbReference>
<evidence type="ECO:0000313" key="8">
    <source>
        <dbReference type="EMBL" id="RJX67034.1"/>
    </source>
</evidence>
<feature type="transmembrane region" description="Helical" evidence="7">
    <location>
        <begin position="270"/>
        <end position="291"/>
    </location>
</feature>
<feature type="transmembrane region" description="Helical" evidence="7">
    <location>
        <begin position="12"/>
        <end position="30"/>
    </location>
</feature>
<keyword evidence="9" id="KW-1185">Reference proteome</keyword>
<evidence type="ECO:0000256" key="7">
    <source>
        <dbReference type="SAM" id="Phobius"/>
    </source>
</evidence>
<reference evidence="8 9" key="1">
    <citation type="submission" date="2018-09" db="EMBL/GenBank/DDBJ databases">
        <title>Altererythrobacter sp.Ery1 and Ery12, the genome sequencing of novel strains in genus Alterythrobacter.</title>
        <authorList>
            <person name="Cheng H."/>
            <person name="Wu Y.-H."/>
            <person name="Fang C."/>
            <person name="Xu X.-W."/>
        </authorList>
    </citation>
    <scope>NUCLEOTIDE SEQUENCE [LARGE SCALE GENOMIC DNA]</scope>
    <source>
        <strain evidence="8 9">Ery12</strain>
    </source>
</reference>
<evidence type="ECO:0000256" key="3">
    <source>
        <dbReference type="ARBA" id="ARBA00022475"/>
    </source>
</evidence>